<dbReference type="STRING" id="1448318.A0A319EPE1"/>
<sequence>MTSWTWDYAPAGTVVSTEFVTPGGEFIDDFFDDVLDKLDTDAVLRDWLAAPGSGGAVTTQDIHYQEFNLANTMVQEAGEQGHLGIIPDTSNIFPDQTLSMDQANMDNFGTSIACESDPMPAQEDHDQQGHSIETIDDFDTTGVLDELEAITSGQYDVTGITQGGIMASTHPNMVALHPTQANALPANYYSCTAPNMMGTVAASQHNAMKQAGSAFPQQYGSNNFYPYGTSTVDNGPMSSYVSTSMEHTGAPFVNMAGGHFISAPMSQISTPPSHRAAAGLAQGFVTPINQIDRPNANRSDTTSSGNSQNLCRYKDASPMAQAVPGATSHFISLPATVCQTHPSHQQIKGKSSSATKPDSRSPANNSSASGSGPETNSSPPIYLPGQLGTVDGLAQVGGSSSSSSSAKKSISPSAKSATTMPAITQSTGERNSCPSVLSSPVQVPADTATQQGTAIKSPASIPRPSFVPDIVQLMEPTAYNIDTETKYSSVTEAREANRASSGLQTNDILPTTDLQKRAIVKALTNAMLSTDNAEDNPGMVKPFKEGKFGSERVEAVCWELLESVIIRHTSGSLLACYGVKRKGTGDSMGFYERITRILQCLATQKTICKHLLDPLYMHQFVDDPVSAYKRVIANKTLNKRKGEVMNAGKQVLGAKKTNGPTAQSQEVKTEEPNSGVSMTPTNTPGSITTHGRNIPATPTGAMRQPSTNVTPQPGNHMFPVPMGAGPLAQLGQARVSPSLGRMATTRAHANRMMGPTSHPRQNIGFHPMTPNSGPPSAHVKPLDTLYNPEQMLGGLIQRNVTNPNVNPNMNPGMNPGVNANANPNMMHANMMNANAQARQLQQAAGAAKGVRKRTLSDTDFEGQGSSAKRQH</sequence>
<feature type="region of interest" description="Disordered" evidence="1">
    <location>
        <begin position="654"/>
        <end position="689"/>
    </location>
</feature>
<feature type="region of interest" description="Disordered" evidence="1">
    <location>
        <begin position="288"/>
        <end position="311"/>
    </location>
</feature>
<feature type="compositionally biased region" description="Polar residues" evidence="1">
    <location>
        <begin position="418"/>
        <end position="440"/>
    </location>
</feature>
<dbReference type="VEuPathDB" id="FungiDB:BO78DRAFT_446620"/>
<feature type="compositionally biased region" description="Low complexity" evidence="1">
    <location>
        <begin position="399"/>
        <end position="417"/>
    </location>
</feature>
<protein>
    <submittedName>
        <fullName evidence="2">Uncharacterized protein</fullName>
    </submittedName>
</protein>
<dbReference type="OrthoDB" id="4851482at2759"/>
<feature type="compositionally biased region" description="Polar residues" evidence="1">
    <location>
        <begin position="296"/>
        <end position="310"/>
    </location>
</feature>
<dbReference type="Proteomes" id="UP000248423">
    <property type="component" value="Unassembled WGS sequence"/>
</dbReference>
<dbReference type="AlphaFoldDB" id="A0A319EPE1"/>
<evidence type="ECO:0000256" key="1">
    <source>
        <dbReference type="SAM" id="MobiDB-lite"/>
    </source>
</evidence>
<name>A0A319EPE1_ASPSB</name>
<feature type="compositionally biased region" description="Polar residues" evidence="1">
    <location>
        <begin position="658"/>
        <end position="689"/>
    </location>
</feature>
<keyword evidence="3" id="KW-1185">Reference proteome</keyword>
<reference evidence="2 3" key="1">
    <citation type="submission" date="2018-02" db="EMBL/GenBank/DDBJ databases">
        <title>The genomes of Aspergillus section Nigri reveals drivers in fungal speciation.</title>
        <authorList>
            <consortium name="DOE Joint Genome Institute"/>
            <person name="Vesth T.C."/>
            <person name="Nybo J."/>
            <person name="Theobald S."/>
            <person name="Brandl J."/>
            <person name="Frisvad J.C."/>
            <person name="Nielsen K.F."/>
            <person name="Lyhne E.K."/>
            <person name="Kogle M.E."/>
            <person name="Kuo A."/>
            <person name="Riley R."/>
            <person name="Clum A."/>
            <person name="Nolan M."/>
            <person name="Lipzen A."/>
            <person name="Salamov A."/>
            <person name="Henrissat B."/>
            <person name="Wiebenga A."/>
            <person name="De vries R.P."/>
            <person name="Grigoriev I.V."/>
            <person name="Mortensen U.H."/>
            <person name="Andersen M.R."/>
            <person name="Baker S.E."/>
        </authorList>
    </citation>
    <scope>NUCLEOTIDE SEQUENCE [LARGE SCALE GENOMIC DNA]</scope>
    <source>
        <strain evidence="2 3">CBS 121057</strain>
    </source>
</reference>
<feature type="compositionally biased region" description="Low complexity" evidence="1">
    <location>
        <begin position="361"/>
        <end position="373"/>
    </location>
</feature>
<dbReference type="EMBL" id="KZ826318">
    <property type="protein sequence ID" value="PYI11520.1"/>
    <property type="molecule type" value="Genomic_DNA"/>
</dbReference>
<gene>
    <name evidence="2" type="ORF">BO78DRAFT_446620</name>
</gene>
<organism evidence="2 3">
    <name type="scientific">Aspergillus sclerotiicarbonarius (strain CBS 121057 / IBT 28362)</name>
    <dbReference type="NCBI Taxonomy" id="1448318"/>
    <lineage>
        <taxon>Eukaryota</taxon>
        <taxon>Fungi</taxon>
        <taxon>Dikarya</taxon>
        <taxon>Ascomycota</taxon>
        <taxon>Pezizomycotina</taxon>
        <taxon>Eurotiomycetes</taxon>
        <taxon>Eurotiomycetidae</taxon>
        <taxon>Eurotiales</taxon>
        <taxon>Aspergillaceae</taxon>
        <taxon>Aspergillus</taxon>
        <taxon>Aspergillus subgen. Circumdati</taxon>
    </lineage>
</organism>
<feature type="region of interest" description="Disordered" evidence="1">
    <location>
        <begin position="840"/>
        <end position="871"/>
    </location>
</feature>
<feature type="region of interest" description="Disordered" evidence="1">
    <location>
        <begin position="340"/>
        <end position="440"/>
    </location>
</feature>
<evidence type="ECO:0000313" key="2">
    <source>
        <dbReference type="EMBL" id="PYI11520.1"/>
    </source>
</evidence>
<feature type="compositionally biased region" description="Polar residues" evidence="1">
    <location>
        <begin position="340"/>
        <end position="356"/>
    </location>
</feature>
<proteinExistence type="predicted"/>
<evidence type="ECO:0000313" key="3">
    <source>
        <dbReference type="Proteomes" id="UP000248423"/>
    </source>
</evidence>
<accession>A0A319EPE1</accession>